<dbReference type="EMBL" id="BLPG01000001">
    <property type="protein sequence ID" value="GFJ89848.1"/>
    <property type="molecule type" value="Genomic_DNA"/>
</dbReference>
<proteinExistence type="predicted"/>
<reference evidence="1 2" key="1">
    <citation type="submission" date="2020-03" db="EMBL/GenBank/DDBJ databases">
        <title>Whole genome shotgun sequence of Phytohabitans rumicis NBRC 108638.</title>
        <authorList>
            <person name="Komaki H."/>
            <person name="Tamura T."/>
        </authorList>
    </citation>
    <scope>NUCLEOTIDE SEQUENCE [LARGE SCALE GENOMIC DNA]</scope>
    <source>
        <strain evidence="1 2">NBRC 108638</strain>
    </source>
</reference>
<dbReference type="Proteomes" id="UP000482960">
    <property type="component" value="Unassembled WGS sequence"/>
</dbReference>
<evidence type="ECO:0000313" key="2">
    <source>
        <dbReference type="Proteomes" id="UP000482960"/>
    </source>
</evidence>
<keyword evidence="2" id="KW-1185">Reference proteome</keyword>
<dbReference type="AlphaFoldDB" id="A0A6V8L4G0"/>
<protein>
    <submittedName>
        <fullName evidence="1">Uncharacterized protein</fullName>
    </submittedName>
</protein>
<accession>A0A6V8L4G0</accession>
<organism evidence="1 2">
    <name type="scientific">Phytohabitans rumicis</name>
    <dbReference type="NCBI Taxonomy" id="1076125"/>
    <lineage>
        <taxon>Bacteria</taxon>
        <taxon>Bacillati</taxon>
        <taxon>Actinomycetota</taxon>
        <taxon>Actinomycetes</taxon>
        <taxon>Micromonosporales</taxon>
        <taxon>Micromonosporaceae</taxon>
    </lineage>
</organism>
<gene>
    <name evidence="1" type="ORF">Prum_034900</name>
</gene>
<reference evidence="1 2" key="2">
    <citation type="submission" date="2020-03" db="EMBL/GenBank/DDBJ databases">
        <authorList>
            <person name="Ichikawa N."/>
            <person name="Kimura A."/>
            <person name="Kitahashi Y."/>
            <person name="Uohara A."/>
        </authorList>
    </citation>
    <scope>NUCLEOTIDE SEQUENCE [LARGE SCALE GENOMIC DNA]</scope>
    <source>
        <strain evidence="1 2">NBRC 108638</strain>
    </source>
</reference>
<name>A0A6V8L4G0_9ACTN</name>
<sequence>MGFTILDGSHMRLPRQERSMRAGRLGRLAGLALALAFAIGVVAGSGGFTTMGFEWSAPLAGFEWSVSSTP</sequence>
<comment type="caution">
    <text evidence="1">The sequence shown here is derived from an EMBL/GenBank/DDBJ whole genome shotgun (WGS) entry which is preliminary data.</text>
</comment>
<evidence type="ECO:0000313" key="1">
    <source>
        <dbReference type="EMBL" id="GFJ89848.1"/>
    </source>
</evidence>